<sequence>MGFPILPFFLIFLIWLAIRIKTLDAKQEQQEEEFWAKEKAAQITPAKDISNLRYITIPIEKFPLNFSNDEKVIEIENQLKELSTHKLLNLSGVSNTDLKLTYGTSNFETMSQIGEDFDKACILLNSYAKALVEAGMENDAVNVLEFAIGIGTDISESYIMLSDCYKKRSQTEKLSFLRERILNSNLLLKNSILNKIDDSTEEDFSTSSPE</sequence>
<comment type="caution">
    <text evidence="1">The sequence shown here is derived from an EMBL/GenBank/DDBJ whole genome shotgun (WGS) entry which is preliminary data.</text>
</comment>
<dbReference type="Proteomes" id="UP000766246">
    <property type="component" value="Unassembled WGS sequence"/>
</dbReference>
<protein>
    <submittedName>
        <fullName evidence="1">Uncharacterized protein</fullName>
    </submittedName>
</protein>
<dbReference type="AlphaFoldDB" id="A0A927YR35"/>
<name>A0A927YR35_9FIRM</name>
<reference evidence="1" key="1">
    <citation type="submission" date="2019-04" db="EMBL/GenBank/DDBJ databases">
        <title>Evolution of Biomass-Degrading Anaerobic Consortia Revealed by Metagenomics.</title>
        <authorList>
            <person name="Peng X."/>
        </authorList>
    </citation>
    <scope>NUCLEOTIDE SEQUENCE</scope>
    <source>
        <strain evidence="1">SIG311</strain>
    </source>
</reference>
<evidence type="ECO:0000313" key="1">
    <source>
        <dbReference type="EMBL" id="MBE5920041.1"/>
    </source>
</evidence>
<gene>
    <name evidence="1" type="ORF">E7272_09380</name>
</gene>
<proteinExistence type="predicted"/>
<accession>A0A927YR35</accession>
<evidence type="ECO:0000313" key="2">
    <source>
        <dbReference type="Proteomes" id="UP000766246"/>
    </source>
</evidence>
<dbReference type="EMBL" id="SVER01000023">
    <property type="protein sequence ID" value="MBE5920041.1"/>
    <property type="molecule type" value="Genomic_DNA"/>
</dbReference>
<organism evidence="1 2">
    <name type="scientific">Pseudobutyrivibrio ruminis</name>
    <dbReference type="NCBI Taxonomy" id="46206"/>
    <lineage>
        <taxon>Bacteria</taxon>
        <taxon>Bacillati</taxon>
        <taxon>Bacillota</taxon>
        <taxon>Clostridia</taxon>
        <taxon>Lachnospirales</taxon>
        <taxon>Lachnospiraceae</taxon>
        <taxon>Pseudobutyrivibrio</taxon>
    </lineage>
</organism>